<evidence type="ECO:0000313" key="2">
    <source>
        <dbReference type="Proteomes" id="UP000315783"/>
    </source>
</evidence>
<proteinExistence type="predicted"/>
<keyword evidence="2" id="KW-1185">Reference proteome</keyword>
<gene>
    <name evidence="1" type="ORF">IF1G_09146</name>
</gene>
<reference evidence="1 2" key="1">
    <citation type="journal article" date="2019" name="Appl. Microbiol. Biotechnol.">
        <title>Genome sequence of Isaria javanica and comparative genome analysis insights into family S53 peptidase evolution in fungal entomopathogens.</title>
        <authorList>
            <person name="Lin R."/>
            <person name="Zhang X."/>
            <person name="Xin B."/>
            <person name="Zou M."/>
            <person name="Gao Y."/>
            <person name="Qin F."/>
            <person name="Hu Q."/>
            <person name="Xie B."/>
            <person name="Cheng X."/>
        </authorList>
    </citation>
    <scope>NUCLEOTIDE SEQUENCE [LARGE SCALE GENOMIC DNA]</scope>
    <source>
        <strain evidence="1 2">IJ1G</strain>
    </source>
</reference>
<dbReference type="Proteomes" id="UP000315783">
    <property type="component" value="Unassembled WGS sequence"/>
</dbReference>
<sequence length="56" mass="6307">MSRTFAPPRIPGGLYVDYSYNFHSSTSCYIRKSVRACAWNNMGGAPAATFMSPRWK</sequence>
<dbReference type="EMBL" id="SPUK01000016">
    <property type="protein sequence ID" value="TQV92074.1"/>
    <property type="molecule type" value="Genomic_DNA"/>
</dbReference>
<accession>A0A545URI2</accession>
<organism evidence="1 2">
    <name type="scientific">Cordyceps javanica</name>
    <dbReference type="NCBI Taxonomy" id="43265"/>
    <lineage>
        <taxon>Eukaryota</taxon>
        <taxon>Fungi</taxon>
        <taxon>Dikarya</taxon>
        <taxon>Ascomycota</taxon>
        <taxon>Pezizomycotina</taxon>
        <taxon>Sordariomycetes</taxon>
        <taxon>Hypocreomycetidae</taxon>
        <taxon>Hypocreales</taxon>
        <taxon>Cordycipitaceae</taxon>
        <taxon>Cordyceps</taxon>
    </lineage>
</organism>
<dbReference type="AlphaFoldDB" id="A0A545URI2"/>
<name>A0A545URI2_9HYPO</name>
<comment type="caution">
    <text evidence="1">The sequence shown here is derived from an EMBL/GenBank/DDBJ whole genome shotgun (WGS) entry which is preliminary data.</text>
</comment>
<dbReference type="PROSITE" id="PS51257">
    <property type="entry name" value="PROKAR_LIPOPROTEIN"/>
    <property type="match status" value="1"/>
</dbReference>
<protein>
    <submittedName>
        <fullName evidence="1">Uncharacterized protein</fullName>
    </submittedName>
</protein>
<evidence type="ECO:0000313" key="1">
    <source>
        <dbReference type="EMBL" id="TQV92074.1"/>
    </source>
</evidence>